<name>A0A978W102_ZIZJJ</name>
<comment type="caution">
    <text evidence="5">The sequence shown here is derived from an EMBL/GenBank/DDBJ whole genome shotgun (WGS) entry which is preliminary data.</text>
</comment>
<accession>A0A978W102</accession>
<evidence type="ECO:0000256" key="4">
    <source>
        <dbReference type="SAM" id="MobiDB-lite"/>
    </source>
</evidence>
<gene>
    <name evidence="5" type="ORF">FEM48_Zijuj01G0114400</name>
</gene>
<sequence>MKINRENGSILVTQMDSSTTLPLPETLLPFYQSSSPVCLDPKPSSLNNSDSGLTCNNIPPSYATPQKRQRDSMMMSAHHHHHEFNANFIRSQKTKLSGSFLPLLDNDIVSQIQLQQSEIDRFIIQHTEKVKLELEEQRKRQSRMLVSAIQQGITKKLKEKDDEIQRMGKLNWVLQERVRSLCVENQIWRDLAHTNEATANSLRSDLEQVLAHVGEERRASAAGNGQAAVVEDDAESSCGSCGESGREEEIGVVRAVVGDGWSGEDSGEERKSSCRGCGVGESRVLLLPCRHLCLCTMCGSTLRSCPVCGTVMTTSVHVNFS</sequence>
<evidence type="ECO:0000256" key="3">
    <source>
        <dbReference type="ARBA" id="ARBA00022833"/>
    </source>
</evidence>
<dbReference type="AlphaFoldDB" id="A0A978W102"/>
<organism evidence="5 6">
    <name type="scientific">Ziziphus jujuba var. spinosa</name>
    <dbReference type="NCBI Taxonomy" id="714518"/>
    <lineage>
        <taxon>Eukaryota</taxon>
        <taxon>Viridiplantae</taxon>
        <taxon>Streptophyta</taxon>
        <taxon>Embryophyta</taxon>
        <taxon>Tracheophyta</taxon>
        <taxon>Spermatophyta</taxon>
        <taxon>Magnoliopsida</taxon>
        <taxon>eudicotyledons</taxon>
        <taxon>Gunneridae</taxon>
        <taxon>Pentapetalae</taxon>
        <taxon>rosids</taxon>
        <taxon>fabids</taxon>
        <taxon>Rosales</taxon>
        <taxon>Rhamnaceae</taxon>
        <taxon>Paliureae</taxon>
        <taxon>Ziziphus</taxon>
    </lineage>
</organism>
<evidence type="ECO:0000313" key="6">
    <source>
        <dbReference type="Proteomes" id="UP000813462"/>
    </source>
</evidence>
<dbReference type="Proteomes" id="UP000813462">
    <property type="component" value="Unassembled WGS sequence"/>
</dbReference>
<evidence type="ECO:0008006" key="7">
    <source>
        <dbReference type="Google" id="ProtNLM"/>
    </source>
</evidence>
<dbReference type="GO" id="GO:0008270">
    <property type="term" value="F:zinc ion binding"/>
    <property type="evidence" value="ECO:0007669"/>
    <property type="project" value="UniProtKB-KW"/>
</dbReference>
<dbReference type="CDD" id="cd16649">
    <property type="entry name" value="mRING-HC-C3HC5_CGRF1-like"/>
    <property type="match status" value="1"/>
</dbReference>
<evidence type="ECO:0000313" key="5">
    <source>
        <dbReference type="EMBL" id="KAH7545636.1"/>
    </source>
</evidence>
<dbReference type="PANTHER" id="PTHR42647">
    <property type="entry name" value="SBP (S-RIBONUCLEASE BINDING PROTEIN) FAMILY PROTEIN"/>
    <property type="match status" value="1"/>
</dbReference>
<protein>
    <recommendedName>
        <fullName evidence="7">BOI-related E3 ubiquitin-protein ligase 1-like</fullName>
    </recommendedName>
</protein>
<evidence type="ECO:0000256" key="2">
    <source>
        <dbReference type="ARBA" id="ARBA00022771"/>
    </source>
</evidence>
<dbReference type="InterPro" id="IPR013083">
    <property type="entry name" value="Znf_RING/FYVE/PHD"/>
</dbReference>
<dbReference type="GO" id="GO:0004842">
    <property type="term" value="F:ubiquitin-protein transferase activity"/>
    <property type="evidence" value="ECO:0007669"/>
    <property type="project" value="TreeGrafter"/>
</dbReference>
<keyword evidence="2" id="KW-0863">Zinc-finger</keyword>
<keyword evidence="3" id="KW-0862">Zinc</keyword>
<dbReference type="GO" id="GO:0043067">
    <property type="term" value="P:regulation of programmed cell death"/>
    <property type="evidence" value="ECO:0007669"/>
    <property type="project" value="TreeGrafter"/>
</dbReference>
<proteinExistence type="predicted"/>
<dbReference type="Gene3D" id="3.30.40.10">
    <property type="entry name" value="Zinc/RING finger domain, C3HC4 (zinc finger)"/>
    <property type="match status" value="1"/>
</dbReference>
<dbReference type="PANTHER" id="PTHR42647:SF55">
    <property type="entry name" value="BOI-RELATED E3 UBIQUITIN-PROTEIN LIGASE 1"/>
    <property type="match status" value="1"/>
</dbReference>
<dbReference type="EMBL" id="JAEACU010000001">
    <property type="protein sequence ID" value="KAH7545636.1"/>
    <property type="molecule type" value="Genomic_DNA"/>
</dbReference>
<feature type="region of interest" description="Disordered" evidence="4">
    <location>
        <begin position="50"/>
        <end position="77"/>
    </location>
</feature>
<evidence type="ECO:0000256" key="1">
    <source>
        <dbReference type="ARBA" id="ARBA00022723"/>
    </source>
</evidence>
<feature type="compositionally biased region" description="Polar residues" evidence="4">
    <location>
        <begin position="50"/>
        <end position="66"/>
    </location>
</feature>
<keyword evidence="1" id="KW-0479">Metal-binding</keyword>
<dbReference type="Pfam" id="PF13920">
    <property type="entry name" value="zf-C3HC4_3"/>
    <property type="match status" value="1"/>
</dbReference>
<reference evidence="5" key="1">
    <citation type="journal article" date="2021" name="Front. Plant Sci.">
        <title>Chromosome-Scale Genome Assembly for Chinese Sour Jujube and Insights Into Its Genome Evolution and Domestication Signature.</title>
        <authorList>
            <person name="Shen L.-Y."/>
            <person name="Luo H."/>
            <person name="Wang X.-L."/>
            <person name="Wang X.-M."/>
            <person name="Qiu X.-J."/>
            <person name="Liu H."/>
            <person name="Zhou S.-S."/>
            <person name="Jia K.-H."/>
            <person name="Nie S."/>
            <person name="Bao Y.-T."/>
            <person name="Zhang R.-G."/>
            <person name="Yun Q.-Z."/>
            <person name="Chai Y.-H."/>
            <person name="Lu J.-Y."/>
            <person name="Li Y."/>
            <person name="Zhao S.-W."/>
            <person name="Mao J.-F."/>
            <person name="Jia S.-G."/>
            <person name="Mao Y.-M."/>
        </authorList>
    </citation>
    <scope>NUCLEOTIDE SEQUENCE</scope>
    <source>
        <strain evidence="5">AT0</strain>
        <tissue evidence="5">Leaf</tissue>
    </source>
</reference>